<evidence type="ECO:0000313" key="2">
    <source>
        <dbReference type="EMBL" id="SFQ96937.1"/>
    </source>
</evidence>
<dbReference type="AlphaFoldDB" id="A0A1I6CUZ7"/>
<dbReference type="Gene3D" id="3.40.50.1820">
    <property type="entry name" value="alpha/beta hydrolase"/>
    <property type="match status" value="1"/>
</dbReference>
<dbReference type="InterPro" id="IPR052897">
    <property type="entry name" value="Sec-Metab_Biosynth_Hydrolase"/>
</dbReference>
<dbReference type="EMBL" id="FOYL01000001">
    <property type="protein sequence ID" value="SFQ96937.1"/>
    <property type="molecule type" value="Genomic_DNA"/>
</dbReference>
<evidence type="ECO:0000313" key="3">
    <source>
        <dbReference type="Proteomes" id="UP000198583"/>
    </source>
</evidence>
<feature type="domain" description="AB hydrolase-1" evidence="1">
    <location>
        <begin position="7"/>
        <end position="203"/>
    </location>
</feature>
<proteinExistence type="predicted"/>
<accession>A0A1I6CUZ7</accession>
<dbReference type="RefSeq" id="WP_093587952.1">
    <property type="nucleotide sequence ID" value="NZ_FOYL01000001.1"/>
</dbReference>
<protein>
    <submittedName>
        <fullName evidence="2">Alpha/beta hydrolase family protein</fullName>
    </submittedName>
</protein>
<dbReference type="GO" id="GO:0016787">
    <property type="term" value="F:hydrolase activity"/>
    <property type="evidence" value="ECO:0007669"/>
    <property type="project" value="UniProtKB-KW"/>
</dbReference>
<dbReference type="InterPro" id="IPR000073">
    <property type="entry name" value="AB_hydrolase_1"/>
</dbReference>
<dbReference type="Proteomes" id="UP000198583">
    <property type="component" value="Unassembled WGS sequence"/>
</dbReference>
<sequence>MTTFAIAHGGGDVGWSWHLVAQALQAKGHTVVAPDLPIEDESKDLTDWASTIVDALPSTSDAVAVGHSFGGFVAPLVASRVNARALVLVTAMVPSPGETPGDWWASTGYTDSGLEDQFFHDVPADLAAEAQKRERGMSENSMTKPWPLDAMPDVPTHFVLCTEDRFFTPDFMRKVVADRLGVEPVELAAGHCASLSKPNELADLLLGLTAGQAADPAGSDVHTGILGLGNDGN</sequence>
<reference evidence="3" key="1">
    <citation type="submission" date="2016-10" db="EMBL/GenBank/DDBJ databases">
        <authorList>
            <person name="Varghese N."/>
            <person name="Submissions S."/>
        </authorList>
    </citation>
    <scope>NUCLEOTIDE SEQUENCE [LARGE SCALE GENOMIC DNA]</scope>
    <source>
        <strain evidence="3">DSM 44232</strain>
    </source>
</reference>
<dbReference type="PANTHER" id="PTHR37017:SF11">
    <property type="entry name" value="ESTERASE_LIPASE_THIOESTERASE DOMAIN-CONTAINING PROTEIN"/>
    <property type="match status" value="1"/>
</dbReference>
<gene>
    <name evidence="2" type="ORF">SAMN04488564_101356</name>
</gene>
<organism evidence="2 3">
    <name type="scientific">Lentzea waywayandensis</name>
    <dbReference type="NCBI Taxonomy" id="84724"/>
    <lineage>
        <taxon>Bacteria</taxon>
        <taxon>Bacillati</taxon>
        <taxon>Actinomycetota</taxon>
        <taxon>Actinomycetes</taxon>
        <taxon>Pseudonocardiales</taxon>
        <taxon>Pseudonocardiaceae</taxon>
        <taxon>Lentzea</taxon>
    </lineage>
</organism>
<dbReference type="OrthoDB" id="9773549at2"/>
<keyword evidence="3" id="KW-1185">Reference proteome</keyword>
<dbReference type="InterPro" id="IPR029058">
    <property type="entry name" value="AB_hydrolase_fold"/>
</dbReference>
<dbReference type="Pfam" id="PF12697">
    <property type="entry name" value="Abhydrolase_6"/>
    <property type="match status" value="1"/>
</dbReference>
<dbReference type="PANTHER" id="PTHR37017">
    <property type="entry name" value="AB HYDROLASE-1 DOMAIN-CONTAINING PROTEIN-RELATED"/>
    <property type="match status" value="1"/>
</dbReference>
<name>A0A1I6CUZ7_9PSEU</name>
<dbReference type="STRING" id="84724.SAMN04488564_101356"/>
<dbReference type="SUPFAM" id="SSF53474">
    <property type="entry name" value="alpha/beta-Hydrolases"/>
    <property type="match status" value="1"/>
</dbReference>
<evidence type="ECO:0000259" key="1">
    <source>
        <dbReference type="Pfam" id="PF12697"/>
    </source>
</evidence>
<keyword evidence="2" id="KW-0378">Hydrolase</keyword>